<protein>
    <recommendedName>
        <fullName evidence="3">DUF6680 domain-containing protein</fullName>
    </recommendedName>
</protein>
<evidence type="ECO:0000313" key="5">
    <source>
        <dbReference type="Proteomes" id="UP000557656"/>
    </source>
</evidence>
<sequence length="187" mass="21120">MIYGMKIYEFINLIGLFVGPISAVIITLWYQQRSGMKDRQTQTLRMLINTRHMAADPAYSVAINMVPIEFNNVPSIMTAWEKYIEVVRYRASEDNVDSHHKDMTAKQTQLIFSISRHLGYKISETDIQSSAYVSQGYIDRDQLAVQSQVAWIRIANALEGQNAAAGLPDPPSPEQLIPEQKPVSSES</sequence>
<dbReference type="Proteomes" id="UP000557656">
    <property type="component" value="Unassembled WGS sequence"/>
</dbReference>
<gene>
    <name evidence="4" type="ORF">HKX05_01665</name>
</gene>
<feature type="transmembrane region" description="Helical" evidence="2">
    <location>
        <begin position="7"/>
        <end position="30"/>
    </location>
</feature>
<comment type="caution">
    <text evidence="4">The sequence shown here is derived from an EMBL/GenBank/DDBJ whole genome shotgun (WGS) entry which is preliminary data.</text>
</comment>
<feature type="region of interest" description="Disordered" evidence="1">
    <location>
        <begin position="163"/>
        <end position="187"/>
    </location>
</feature>
<organism evidence="4 5">
    <name type="scientific">Sphingomonas sanguinis</name>
    <dbReference type="NCBI Taxonomy" id="33051"/>
    <lineage>
        <taxon>Bacteria</taxon>
        <taxon>Pseudomonadati</taxon>
        <taxon>Pseudomonadota</taxon>
        <taxon>Alphaproteobacteria</taxon>
        <taxon>Sphingomonadales</taxon>
        <taxon>Sphingomonadaceae</taxon>
        <taxon>Sphingomonas</taxon>
    </lineage>
</organism>
<reference evidence="4 5" key="1">
    <citation type="submission" date="2020-05" db="EMBL/GenBank/DDBJ databases">
        <title>Draft Genome Sequences of Sphingomonas sp. Isolated from the International Space Station.</title>
        <authorList>
            <person name="Bijlani S."/>
            <person name="Singh N.K."/>
            <person name="Mason C.E."/>
            <person name="Wang C.C."/>
            <person name="Venkateswaran K."/>
        </authorList>
    </citation>
    <scope>NUCLEOTIDE SEQUENCE [LARGE SCALE GENOMIC DNA]</scope>
    <source>
        <strain evidence="4 5">IIF7SW-B5</strain>
    </source>
</reference>
<evidence type="ECO:0000256" key="1">
    <source>
        <dbReference type="SAM" id="MobiDB-lite"/>
    </source>
</evidence>
<dbReference type="EMBL" id="JABEOV010000005">
    <property type="protein sequence ID" value="NNG52056.1"/>
    <property type="molecule type" value="Genomic_DNA"/>
</dbReference>
<keyword evidence="5" id="KW-1185">Reference proteome</keyword>
<accession>A0ABX1UG90</accession>
<keyword evidence="2" id="KW-0812">Transmembrane</keyword>
<dbReference type="RefSeq" id="WP_061780344.1">
    <property type="nucleotide sequence ID" value="NZ_JABEOV010000005.1"/>
</dbReference>
<evidence type="ECO:0000313" key="4">
    <source>
        <dbReference type="EMBL" id="NNG52056.1"/>
    </source>
</evidence>
<feature type="domain" description="DUF6680" evidence="3">
    <location>
        <begin position="5"/>
        <end position="156"/>
    </location>
</feature>
<evidence type="ECO:0000259" key="3">
    <source>
        <dbReference type="Pfam" id="PF20385"/>
    </source>
</evidence>
<keyword evidence="2" id="KW-0472">Membrane</keyword>
<name>A0ABX1UG90_9SPHN</name>
<proteinExistence type="predicted"/>
<keyword evidence="2" id="KW-1133">Transmembrane helix</keyword>
<dbReference type="Pfam" id="PF20385">
    <property type="entry name" value="DUF6680"/>
    <property type="match status" value="1"/>
</dbReference>
<dbReference type="InterPro" id="IPR046502">
    <property type="entry name" value="DUF6680"/>
</dbReference>
<evidence type="ECO:0000256" key="2">
    <source>
        <dbReference type="SAM" id="Phobius"/>
    </source>
</evidence>